<dbReference type="EMBL" id="BA000045">
    <property type="protein sequence ID" value="BAC91834.1"/>
    <property type="molecule type" value="Genomic_DNA"/>
</dbReference>
<dbReference type="InParanoid" id="Q7NEI6"/>
<organism evidence="2 3">
    <name type="scientific">Gloeobacter violaceus (strain ATCC 29082 / PCC 7421)</name>
    <dbReference type="NCBI Taxonomy" id="251221"/>
    <lineage>
        <taxon>Bacteria</taxon>
        <taxon>Bacillati</taxon>
        <taxon>Cyanobacteriota</taxon>
        <taxon>Cyanophyceae</taxon>
        <taxon>Gloeobacterales</taxon>
        <taxon>Gloeobacteraceae</taxon>
        <taxon>Gloeobacter</taxon>
    </lineage>
</organism>
<gene>
    <name evidence="2" type="ordered locus">glr3893</name>
</gene>
<reference evidence="2 3" key="1">
    <citation type="journal article" date="2003" name="DNA Res.">
        <title>Complete genome structure of Gloeobacter violaceus PCC 7421, a cyanobacterium that lacks thylakoids.</title>
        <authorList>
            <person name="Nakamura Y."/>
            <person name="Kaneko T."/>
            <person name="Sato S."/>
            <person name="Mimuro M."/>
            <person name="Miyashita H."/>
            <person name="Tsuchiya T."/>
            <person name="Sasamoto S."/>
            <person name="Watanabe A."/>
            <person name="Kawashima K."/>
            <person name="Kishida Y."/>
            <person name="Kiyokawa C."/>
            <person name="Kohara M."/>
            <person name="Matsumoto M."/>
            <person name="Matsuno A."/>
            <person name="Nakazaki N."/>
            <person name="Shimpo S."/>
            <person name="Takeuchi C."/>
            <person name="Yamada M."/>
            <person name="Tabata S."/>
        </authorList>
    </citation>
    <scope>NUCLEOTIDE SEQUENCE [LARGE SCALE GENOMIC DNA]</scope>
    <source>
        <strain evidence="3">ATCC 29082 / PCC 7421</strain>
    </source>
</reference>
<sequence length="153" mass="16563">MPPKIGMHTRFHWLPAPLPPVARVQDHSSFSGDSTMSYQNQGPTQDANIRAFAAQMLDVLKTAQKNGTSPRQALEKTLTEYATDPQIDDAPAPNYMASVDAALKTANPPSKKQTVPAKNPNINDQGAPMVISRRDAKGIGRAIESKKPFVLGD</sequence>
<feature type="region of interest" description="Disordered" evidence="1">
    <location>
        <begin position="106"/>
        <end position="130"/>
    </location>
</feature>
<accession>Q7NEI6</accession>
<dbReference type="EnsemblBacteria" id="BAC91834">
    <property type="protein sequence ID" value="BAC91834"/>
    <property type="gene ID" value="BAC91834"/>
</dbReference>
<dbReference type="HOGENOM" id="CLU_1710679_0_0_3"/>
<keyword evidence="3" id="KW-1185">Reference proteome</keyword>
<proteinExistence type="predicted"/>
<evidence type="ECO:0000256" key="1">
    <source>
        <dbReference type="SAM" id="MobiDB-lite"/>
    </source>
</evidence>
<dbReference type="Proteomes" id="UP000000557">
    <property type="component" value="Chromosome"/>
</dbReference>
<dbReference type="STRING" id="251221.gene:10761410"/>
<protein>
    <submittedName>
        <fullName evidence="2">Glr3893 protein</fullName>
    </submittedName>
</protein>
<reference evidence="2 3" key="2">
    <citation type="journal article" date="2003" name="DNA Res.">
        <title>Complete genome structure of Gloeobacter violaceus PCC 7421, a cyanobacterium that lacks thylakoids (supplement).</title>
        <authorList>
            <person name="Nakamura Y."/>
            <person name="Kaneko T."/>
            <person name="Sato S."/>
            <person name="Mimuro M."/>
            <person name="Miyashita H."/>
            <person name="Tsuchiya T."/>
            <person name="Sasamoto S."/>
            <person name="Watanabe A."/>
            <person name="Kawashima K."/>
            <person name="Kishida Y."/>
            <person name="Kiyokawa C."/>
            <person name="Kohara M."/>
            <person name="Matsumoto M."/>
            <person name="Matsuno A."/>
            <person name="Nakazaki N."/>
            <person name="Shimpo S."/>
            <person name="Takeuchi C."/>
            <person name="Yamada M."/>
            <person name="Tabata S."/>
        </authorList>
    </citation>
    <scope>NUCLEOTIDE SEQUENCE [LARGE SCALE GENOMIC DNA]</scope>
    <source>
        <strain evidence="3">ATCC 29082 / PCC 7421</strain>
    </source>
</reference>
<dbReference type="AlphaFoldDB" id="Q7NEI6"/>
<dbReference type="KEGG" id="gvi:glr3893"/>
<evidence type="ECO:0000313" key="2">
    <source>
        <dbReference type="EMBL" id="BAC91834.1"/>
    </source>
</evidence>
<evidence type="ECO:0000313" key="3">
    <source>
        <dbReference type="Proteomes" id="UP000000557"/>
    </source>
</evidence>
<name>Q7NEI6_GLOVI</name>